<dbReference type="Pfam" id="PF02687">
    <property type="entry name" value="FtsX"/>
    <property type="match status" value="2"/>
</dbReference>
<evidence type="ECO:0000313" key="9">
    <source>
        <dbReference type="EMBL" id="QBA65599.1"/>
    </source>
</evidence>
<dbReference type="InterPro" id="IPR003838">
    <property type="entry name" value="ABC3_permease_C"/>
</dbReference>
<evidence type="ECO:0000256" key="1">
    <source>
        <dbReference type="ARBA" id="ARBA00004651"/>
    </source>
</evidence>
<feature type="transmembrane region" description="Helical" evidence="6">
    <location>
        <begin position="248"/>
        <end position="272"/>
    </location>
</feature>
<evidence type="ECO:0000256" key="3">
    <source>
        <dbReference type="ARBA" id="ARBA00022692"/>
    </source>
</evidence>
<feature type="domain" description="ABC3 transporter permease C-terminal" evidence="7">
    <location>
        <begin position="250"/>
        <end position="365"/>
    </location>
</feature>
<feature type="transmembrane region" description="Helical" evidence="6">
    <location>
        <begin position="293"/>
        <end position="318"/>
    </location>
</feature>
<comment type="subcellular location">
    <subcellularLocation>
        <location evidence="1">Cell membrane</location>
        <topology evidence="1">Multi-pass membrane protein</topology>
    </subcellularLocation>
</comment>
<dbReference type="KEGG" id="mur:EQY75_05700"/>
<evidence type="ECO:0000256" key="5">
    <source>
        <dbReference type="ARBA" id="ARBA00023136"/>
    </source>
</evidence>
<evidence type="ECO:0000256" key="6">
    <source>
        <dbReference type="SAM" id="Phobius"/>
    </source>
</evidence>
<dbReference type="PANTHER" id="PTHR30287:SF1">
    <property type="entry name" value="INNER MEMBRANE PROTEIN"/>
    <property type="match status" value="1"/>
</dbReference>
<keyword evidence="5 6" id="KW-0472">Membrane</keyword>
<dbReference type="InterPro" id="IPR038766">
    <property type="entry name" value="Membrane_comp_ABC_pdt"/>
</dbReference>
<evidence type="ECO:0000313" key="10">
    <source>
        <dbReference type="Proteomes" id="UP000290889"/>
    </source>
</evidence>
<feature type="domain" description="ABC3 transporter permease C-terminal" evidence="7">
    <location>
        <begin position="709"/>
        <end position="824"/>
    </location>
</feature>
<dbReference type="Proteomes" id="UP000290889">
    <property type="component" value="Chromosome"/>
</dbReference>
<keyword evidence="4 6" id="KW-1133">Transmembrane helix</keyword>
<organism evidence="9 10">
    <name type="scientific">Muriicola soli</name>
    <dbReference type="NCBI Taxonomy" id="2507538"/>
    <lineage>
        <taxon>Bacteria</taxon>
        <taxon>Pseudomonadati</taxon>
        <taxon>Bacteroidota</taxon>
        <taxon>Flavobacteriia</taxon>
        <taxon>Flavobacteriales</taxon>
        <taxon>Flavobacteriaceae</taxon>
        <taxon>Muriicola</taxon>
    </lineage>
</organism>
<feature type="transmembrane region" description="Helical" evidence="6">
    <location>
        <begin position="466"/>
        <end position="484"/>
    </location>
</feature>
<feature type="transmembrane region" description="Helical" evidence="6">
    <location>
        <begin position="797"/>
        <end position="814"/>
    </location>
</feature>
<dbReference type="GO" id="GO:0005886">
    <property type="term" value="C:plasma membrane"/>
    <property type="evidence" value="ECO:0007669"/>
    <property type="project" value="UniProtKB-SubCell"/>
</dbReference>
<reference evidence="9 10" key="1">
    <citation type="submission" date="2019-01" db="EMBL/GenBank/DDBJ databases">
        <title>Muriicola soli sp. nov., isolated from soil.</title>
        <authorList>
            <person name="Kang H.J."/>
            <person name="Kim S.B."/>
        </authorList>
    </citation>
    <scope>NUCLEOTIDE SEQUENCE [LARGE SCALE GENOMIC DNA]</scope>
    <source>
        <strain evidence="9 10">MMS17-SY002</strain>
    </source>
</reference>
<dbReference type="OrthoDB" id="9775544at2"/>
<evidence type="ECO:0000259" key="7">
    <source>
        <dbReference type="Pfam" id="PF02687"/>
    </source>
</evidence>
<evidence type="ECO:0000256" key="4">
    <source>
        <dbReference type="ARBA" id="ARBA00022989"/>
    </source>
</evidence>
<name>A0A411ED96_9FLAO</name>
<evidence type="ECO:0000256" key="2">
    <source>
        <dbReference type="ARBA" id="ARBA00022475"/>
    </source>
</evidence>
<dbReference type="EMBL" id="CP035544">
    <property type="protein sequence ID" value="QBA65599.1"/>
    <property type="molecule type" value="Genomic_DNA"/>
</dbReference>
<protein>
    <submittedName>
        <fullName evidence="9">FtsX-like permease family protein</fullName>
    </submittedName>
</protein>
<feature type="transmembrane region" description="Helical" evidence="6">
    <location>
        <begin position="759"/>
        <end position="785"/>
    </location>
</feature>
<dbReference type="Pfam" id="PF12704">
    <property type="entry name" value="MacB_PCD"/>
    <property type="match status" value="1"/>
</dbReference>
<feature type="domain" description="MacB-like periplasmic core" evidence="8">
    <location>
        <begin position="14"/>
        <end position="218"/>
    </location>
</feature>
<feature type="transmembrane region" description="Helical" evidence="6">
    <location>
        <begin position="412"/>
        <end position="431"/>
    </location>
</feature>
<proteinExistence type="predicted"/>
<keyword evidence="2" id="KW-1003">Cell membrane</keyword>
<gene>
    <name evidence="9" type="ORF">EQY75_05700</name>
</gene>
<accession>A0A411ED96</accession>
<evidence type="ECO:0000259" key="8">
    <source>
        <dbReference type="Pfam" id="PF12704"/>
    </source>
</evidence>
<keyword evidence="3 6" id="KW-0812">Transmembrane</keyword>
<feature type="transmembrane region" description="Helical" evidence="6">
    <location>
        <begin position="704"/>
        <end position="727"/>
    </location>
</feature>
<feature type="transmembrane region" description="Helical" evidence="6">
    <location>
        <begin position="387"/>
        <end position="406"/>
    </location>
</feature>
<feature type="transmembrane region" description="Helical" evidence="6">
    <location>
        <begin position="338"/>
        <end position="366"/>
    </location>
</feature>
<feature type="transmembrane region" description="Helical" evidence="6">
    <location>
        <begin position="12"/>
        <end position="34"/>
    </location>
</feature>
<sequence>MAWRDLRSNAGKLFLFMSSIVIGIAALVAIQSFGNNLTDSISNQSKALMGADYVIDSNQPPNEIVEQIMDSLGGADSREINFASMAVFPSRNTNKLVQVLGVEGGFPFYGKLETNPPSAAKSFQENGAALVDATVMLQYGLKAGDSIKVGNISLPIEGALNSVPGRSALSSSVAPAVYIPYKRIEETGLLQRGSRVEYKFYFLADTNQDLEALYEAIDPRLDDEGADLDTHLDESRRLGRRYNNFGKFLNIVAFIALLLGCVGIASAIHVYIRGKLRSIAVLKCMGASRGQTFKIFLIQVAGLGALGGLLGTAIGVALQMSAPTLLKGYLPVDVDITLSFPAIFLGLTLGVLMSVAFALLPLLKTWYVSPLSVLRIHEGENAKTGKAQLLVLGIIFMCLIAFALNILNNWRYALFFILSLLISFALLYGVAKALTWTIKRYFPDHLGFCLRQSLLNLFRPQNQTSILLLSTGVGAFLISTLFFSKDILLSKVALGDNENSPNIILLDVQSDQVKDVNSTITSEGVPVLNNIPIVTMRVEDINGRPVNEIRNDTTSNIGRWVLNHEFRVTYRDTLIASETIREGSWVGEAGTNKVIPISVAENFANDAKVKVGDRVTFNVQGVLLETEIASIREVDWGRIQLNFSVLFPTGVLEDAPKFHVVTTRTSDNLLSASLQQNLVSLYPNISIIDLRQILSLLEGILEKIGLVINFMAFLSILTGIIVLIGAVRTSKYQRIRESVLLRTLGAQNFQLLKIAFYEYAFLGILGSLTGILLSLIGSFFLARFVFEEPFIPSGEPFYLLLPLLTLLVIAIGLLNSRSVLNTPPLEVLRSASR</sequence>
<dbReference type="AlphaFoldDB" id="A0A411ED96"/>
<keyword evidence="10" id="KW-1185">Reference proteome</keyword>
<dbReference type="InterPro" id="IPR025857">
    <property type="entry name" value="MacB_PCD"/>
</dbReference>
<dbReference type="PANTHER" id="PTHR30287">
    <property type="entry name" value="MEMBRANE COMPONENT OF PREDICTED ABC SUPERFAMILY METABOLITE UPTAKE TRANSPORTER"/>
    <property type="match status" value="1"/>
</dbReference>